<name>A0A511T899_MYXFU</name>
<gene>
    <name evidence="2" type="ORF">MFU01_52740</name>
    <name evidence="3" type="ORF">SAMN05443572_110161</name>
</gene>
<evidence type="ECO:0000313" key="4">
    <source>
        <dbReference type="Proteomes" id="UP000183760"/>
    </source>
</evidence>
<dbReference type="EMBL" id="FOIB01000010">
    <property type="protein sequence ID" value="SEU34946.1"/>
    <property type="molecule type" value="Genomic_DNA"/>
</dbReference>
<keyword evidence="1" id="KW-1133">Transmembrane helix</keyword>
<comment type="caution">
    <text evidence="2">The sequence shown here is derived from an EMBL/GenBank/DDBJ whole genome shotgun (WGS) entry which is preliminary data.</text>
</comment>
<organism evidence="2 5">
    <name type="scientific">Myxococcus fulvus</name>
    <dbReference type="NCBI Taxonomy" id="33"/>
    <lineage>
        <taxon>Bacteria</taxon>
        <taxon>Pseudomonadati</taxon>
        <taxon>Myxococcota</taxon>
        <taxon>Myxococcia</taxon>
        <taxon>Myxococcales</taxon>
        <taxon>Cystobacterineae</taxon>
        <taxon>Myxococcaceae</taxon>
        <taxon>Myxococcus</taxon>
    </lineage>
</organism>
<feature type="transmembrane region" description="Helical" evidence="1">
    <location>
        <begin position="145"/>
        <end position="168"/>
    </location>
</feature>
<dbReference type="RefSeq" id="WP_074957779.1">
    <property type="nucleotide sequence ID" value="NZ_BJXR01000037.1"/>
</dbReference>
<dbReference type="EMBL" id="BJXR01000037">
    <property type="protein sequence ID" value="GEN10237.1"/>
    <property type="molecule type" value="Genomic_DNA"/>
</dbReference>
<feature type="transmembrane region" description="Helical" evidence="1">
    <location>
        <begin position="85"/>
        <end position="104"/>
    </location>
</feature>
<feature type="transmembrane region" description="Helical" evidence="1">
    <location>
        <begin position="180"/>
        <end position="197"/>
    </location>
</feature>
<sequence length="199" mass="20732">MVPWLLPSALLVVALGVLPPFWFARNRPGYSHVRNTISELGETGAPGAARVGWLGFAPAGLAVLGFCALLHAYLTAQGEGGTGAVLLSLLGVSYVGAAVFPCDAGAPFWGTWKNQMHNLVGGLGYFGAGGGLIELERVFEDLPSLTSLTTVTGALGKLVLLGMVGLSFESPVRGLIQRTVEALVFGWMVAVGAWLMLAH</sequence>
<keyword evidence="1" id="KW-0472">Membrane</keyword>
<keyword evidence="4" id="KW-1185">Reference proteome</keyword>
<evidence type="ECO:0000313" key="2">
    <source>
        <dbReference type="EMBL" id="GEN10237.1"/>
    </source>
</evidence>
<accession>A0A511T899</accession>
<dbReference type="Proteomes" id="UP000321514">
    <property type="component" value="Unassembled WGS sequence"/>
</dbReference>
<feature type="transmembrane region" description="Helical" evidence="1">
    <location>
        <begin position="6"/>
        <end position="24"/>
    </location>
</feature>
<dbReference type="InterPro" id="IPR009339">
    <property type="entry name" value="DUF998"/>
</dbReference>
<dbReference type="STRING" id="1334629.MFUL124B02_14140"/>
<protein>
    <recommendedName>
        <fullName evidence="6">DUF998 domain-containing protein</fullName>
    </recommendedName>
</protein>
<evidence type="ECO:0000313" key="3">
    <source>
        <dbReference type="EMBL" id="SEU34946.1"/>
    </source>
</evidence>
<evidence type="ECO:0000256" key="1">
    <source>
        <dbReference type="SAM" id="Phobius"/>
    </source>
</evidence>
<proteinExistence type="predicted"/>
<dbReference type="Proteomes" id="UP000183760">
    <property type="component" value="Unassembled WGS sequence"/>
</dbReference>
<feature type="transmembrane region" description="Helical" evidence="1">
    <location>
        <begin position="51"/>
        <end position="73"/>
    </location>
</feature>
<reference evidence="3 4" key="1">
    <citation type="submission" date="2016-10" db="EMBL/GenBank/DDBJ databases">
        <authorList>
            <person name="Varghese N."/>
            <person name="Submissions S."/>
        </authorList>
    </citation>
    <scope>NUCLEOTIDE SEQUENCE [LARGE SCALE GENOMIC DNA]</scope>
    <source>
        <strain evidence="3 4">DSM 16525</strain>
    </source>
</reference>
<reference evidence="2 5" key="2">
    <citation type="submission" date="2019-07" db="EMBL/GenBank/DDBJ databases">
        <title>Whole genome shotgun sequence of Myxococcus fulvus NBRC 100333.</title>
        <authorList>
            <person name="Hosoyama A."/>
            <person name="Uohara A."/>
            <person name="Ohji S."/>
            <person name="Ichikawa N."/>
        </authorList>
    </citation>
    <scope>NUCLEOTIDE SEQUENCE [LARGE SCALE GENOMIC DNA]</scope>
    <source>
        <strain evidence="2 5">NBRC 100333</strain>
    </source>
</reference>
<dbReference type="OrthoDB" id="679392at2"/>
<dbReference type="AlphaFoldDB" id="A0A511T899"/>
<evidence type="ECO:0000313" key="5">
    <source>
        <dbReference type="Proteomes" id="UP000321514"/>
    </source>
</evidence>
<dbReference type="Pfam" id="PF06197">
    <property type="entry name" value="DUF998"/>
    <property type="match status" value="1"/>
</dbReference>
<keyword evidence="1" id="KW-0812">Transmembrane</keyword>
<evidence type="ECO:0008006" key="6">
    <source>
        <dbReference type="Google" id="ProtNLM"/>
    </source>
</evidence>